<reference evidence="2 3" key="1">
    <citation type="submission" date="2018-05" db="EMBL/GenBank/DDBJ databases">
        <title>Genomic Encyclopedia of Archaeal and Bacterial Type Strains, Phase II (KMG-II): from individual species to whole genera.</title>
        <authorList>
            <person name="Goeker M."/>
        </authorList>
    </citation>
    <scope>NUCLEOTIDE SEQUENCE [LARGE SCALE GENOMIC DNA]</scope>
    <source>
        <strain evidence="2 3">DSM 19975</strain>
    </source>
</reference>
<dbReference type="Proteomes" id="UP000245678">
    <property type="component" value="Unassembled WGS sequence"/>
</dbReference>
<dbReference type="InterPro" id="IPR047655">
    <property type="entry name" value="Transpos_IS630-like"/>
</dbReference>
<gene>
    <name evidence="2" type="ORF">LX99_04820</name>
</gene>
<sequence>MRRHQIQQVTMNRLRLEFIRGNYCSHRLAKELKLSTITTWRYQKEFERIQEHYPEKLKDMDFYMPEPPRPHRATPLYVELMQVLPGLIRAEKPGTKAKPVWEKYHALYPNGYSYFPFKDFYYKWLAENPGFERPQLISHIPDADLKVLSKWRHGNDHRRWQIATTLHAALAGANVTQIMGKADCERKSANDWLNTYRTKGLKGFDLAPRKTNAGVVKRISERKENLVKLLHETPKLYGINRTSWTILALTEVYNRIYPVKVSYMQLSHSLKALGYSYKKSRDMLTSQDPKFREKINHIQQILQHLGPKEKFFSIDEYGPVGIRIKGGRTLKRADASPDIIPEKQKNKGYIICTAALELSTNQITHFYSLKKNTFEMIKLLDVLIAQYADQERLYLCWDAVSWHNSKILKTYIEDHNKAKTPEIKVAPLPSCTQFLNVIESVFCGLAKAVIHNSDYASTDACKTAIDLHFATRNQHFRDNPQQAGRKIWGKELVKAHFSETHHTRNRNGMSGARPI</sequence>
<keyword evidence="2" id="KW-0540">Nuclease</keyword>
<evidence type="ECO:0000259" key="1">
    <source>
        <dbReference type="Pfam" id="PF13358"/>
    </source>
</evidence>
<dbReference type="GO" id="GO:0004519">
    <property type="term" value="F:endonuclease activity"/>
    <property type="evidence" value="ECO:0007669"/>
    <property type="project" value="UniProtKB-KW"/>
</dbReference>
<dbReference type="Pfam" id="PF13358">
    <property type="entry name" value="DDE_3"/>
    <property type="match status" value="1"/>
</dbReference>
<dbReference type="InterPro" id="IPR038717">
    <property type="entry name" value="Tc1-like_DDE_dom"/>
</dbReference>
<keyword evidence="3" id="KW-1185">Reference proteome</keyword>
<keyword evidence="2" id="KW-0255">Endonuclease</keyword>
<name>A0A316GXG1_9SPHI</name>
<dbReference type="RefSeq" id="WP_170122787.1">
    <property type="nucleotide sequence ID" value="NZ_QGHA01000017.1"/>
</dbReference>
<dbReference type="GO" id="GO:0003676">
    <property type="term" value="F:nucleic acid binding"/>
    <property type="evidence" value="ECO:0007669"/>
    <property type="project" value="InterPro"/>
</dbReference>
<keyword evidence="2" id="KW-0378">Hydrolase</keyword>
<comment type="caution">
    <text evidence="2">The sequence shown here is derived from an EMBL/GenBank/DDBJ whole genome shotgun (WGS) entry which is preliminary data.</text>
</comment>
<dbReference type="NCBIfam" id="NF033545">
    <property type="entry name" value="transpos_IS630"/>
    <property type="match status" value="1"/>
</dbReference>
<accession>A0A316GXG1</accession>
<protein>
    <submittedName>
        <fullName evidence="2">DDE superfamily endonuclease</fullName>
    </submittedName>
</protein>
<evidence type="ECO:0000313" key="3">
    <source>
        <dbReference type="Proteomes" id="UP000245678"/>
    </source>
</evidence>
<dbReference type="EMBL" id="QGHA01000017">
    <property type="protein sequence ID" value="PWK68295.1"/>
    <property type="molecule type" value="Genomic_DNA"/>
</dbReference>
<feature type="domain" description="Tc1-like transposase DDE" evidence="1">
    <location>
        <begin position="314"/>
        <end position="459"/>
    </location>
</feature>
<dbReference type="Gene3D" id="3.30.420.10">
    <property type="entry name" value="Ribonuclease H-like superfamily/Ribonuclease H"/>
    <property type="match status" value="1"/>
</dbReference>
<proteinExistence type="predicted"/>
<dbReference type="InterPro" id="IPR036397">
    <property type="entry name" value="RNaseH_sf"/>
</dbReference>
<organism evidence="2 3">
    <name type="scientific">Mucilaginibacter oryzae</name>
    <dbReference type="NCBI Taxonomy" id="468058"/>
    <lineage>
        <taxon>Bacteria</taxon>
        <taxon>Pseudomonadati</taxon>
        <taxon>Bacteroidota</taxon>
        <taxon>Sphingobacteriia</taxon>
        <taxon>Sphingobacteriales</taxon>
        <taxon>Sphingobacteriaceae</taxon>
        <taxon>Mucilaginibacter</taxon>
    </lineage>
</organism>
<evidence type="ECO:0000313" key="2">
    <source>
        <dbReference type="EMBL" id="PWK68295.1"/>
    </source>
</evidence>
<dbReference type="AlphaFoldDB" id="A0A316GXG1"/>